<keyword evidence="2" id="KW-1185">Reference proteome</keyword>
<organism evidence="1 2">
    <name type="scientific">Tetraparma gracilis</name>
    <dbReference type="NCBI Taxonomy" id="2962635"/>
    <lineage>
        <taxon>Eukaryota</taxon>
        <taxon>Sar</taxon>
        <taxon>Stramenopiles</taxon>
        <taxon>Ochrophyta</taxon>
        <taxon>Bolidophyceae</taxon>
        <taxon>Parmales</taxon>
        <taxon>Triparmaceae</taxon>
        <taxon>Tetraparma</taxon>
    </lineage>
</organism>
<gene>
    <name evidence="1" type="ORF">TeGR_g9170</name>
</gene>
<sequence>CDCVNYYRDYDGNCQKCPAGSIAISDWSLMWSVCSDVLTDGNIQDAVNLWVTWPQKAQKVYGDITYW</sequence>
<proteinExistence type="predicted"/>
<name>A0ABQ6MAK9_9STRA</name>
<feature type="non-terminal residue" evidence="1">
    <location>
        <position position="1"/>
    </location>
</feature>
<evidence type="ECO:0000313" key="2">
    <source>
        <dbReference type="Proteomes" id="UP001165060"/>
    </source>
</evidence>
<evidence type="ECO:0000313" key="1">
    <source>
        <dbReference type="EMBL" id="GMI22787.1"/>
    </source>
</evidence>
<reference evidence="1 2" key="1">
    <citation type="journal article" date="2023" name="Commun. Biol.">
        <title>Genome analysis of Parmales, the sister group of diatoms, reveals the evolutionary specialization of diatoms from phago-mixotrophs to photoautotrophs.</title>
        <authorList>
            <person name="Ban H."/>
            <person name="Sato S."/>
            <person name="Yoshikawa S."/>
            <person name="Yamada K."/>
            <person name="Nakamura Y."/>
            <person name="Ichinomiya M."/>
            <person name="Sato N."/>
            <person name="Blanc-Mathieu R."/>
            <person name="Endo H."/>
            <person name="Kuwata A."/>
            <person name="Ogata H."/>
        </authorList>
    </citation>
    <scope>NUCLEOTIDE SEQUENCE [LARGE SCALE GENOMIC DNA]</scope>
</reference>
<accession>A0ABQ6MAK9</accession>
<protein>
    <submittedName>
        <fullName evidence="1">Uncharacterized protein</fullName>
    </submittedName>
</protein>
<dbReference type="EMBL" id="BRYB01005303">
    <property type="protein sequence ID" value="GMI22787.1"/>
    <property type="molecule type" value="Genomic_DNA"/>
</dbReference>
<comment type="caution">
    <text evidence="1">The sequence shown here is derived from an EMBL/GenBank/DDBJ whole genome shotgun (WGS) entry which is preliminary data.</text>
</comment>
<dbReference type="Proteomes" id="UP001165060">
    <property type="component" value="Unassembled WGS sequence"/>
</dbReference>